<evidence type="ECO:0000256" key="6">
    <source>
        <dbReference type="ARBA" id="ARBA00022801"/>
    </source>
</evidence>
<gene>
    <name evidence="11" type="ORF">ACAOBT_LOCUS21176</name>
</gene>
<evidence type="ECO:0000256" key="2">
    <source>
        <dbReference type="ARBA" id="ARBA00004123"/>
    </source>
</evidence>
<name>A0A9P0PNS7_ACAOB</name>
<dbReference type="PANTHER" id="PTHR22930:SF269">
    <property type="entry name" value="NUCLEASE HARBI1-LIKE PROTEIN"/>
    <property type="match status" value="1"/>
</dbReference>
<dbReference type="AlphaFoldDB" id="A0A9P0PNS7"/>
<sequence>MADLLKEPSGRFENFCRMSFEDFEELLQKIEPVISKKDTRWRKAIPGKERLALTLRFLASGGSFKSLHYLFKISAQLISSIVPEVCSALIKVLSNVIQIPSNESEWKHIAKQFENIWNFPHCIGSMDWKHITIQAPINSGSEFYNYKQYFSVVLMALVDADYSFIFADCGCQGRLSDGAVFRNTELFKKIENNELHCPSDEPLPGRNIPIPYLFVGDDAFGLCKQIMKPYPGLHEKGSKERTFNYRLSRARRVVENVFGIMASTFRVLRKPMLLQPVKVSLIVMTCVLLHNFLRKSRSSRSNYSPPGTFDSEEDGNITPGAWRQNQDNMSSLLPLRNIPRKPSMEARTIRNELAEYFMSNGRVSWQDIYC</sequence>
<evidence type="ECO:0000259" key="10">
    <source>
        <dbReference type="Pfam" id="PF13359"/>
    </source>
</evidence>
<keyword evidence="12" id="KW-1185">Reference proteome</keyword>
<keyword evidence="9" id="KW-0812">Transmembrane</keyword>
<keyword evidence="6" id="KW-0378">Hydrolase</keyword>
<reference evidence="11" key="1">
    <citation type="submission" date="2022-03" db="EMBL/GenBank/DDBJ databases">
        <authorList>
            <person name="Sayadi A."/>
        </authorList>
    </citation>
    <scope>NUCLEOTIDE SEQUENCE</scope>
</reference>
<evidence type="ECO:0000256" key="4">
    <source>
        <dbReference type="ARBA" id="ARBA00022722"/>
    </source>
</evidence>
<comment type="similarity">
    <text evidence="3">Belongs to the HARBI1 family.</text>
</comment>
<keyword evidence="9" id="KW-0472">Membrane</keyword>
<dbReference type="Pfam" id="PF13359">
    <property type="entry name" value="DDE_Tnp_4"/>
    <property type="match status" value="1"/>
</dbReference>
<dbReference type="Proteomes" id="UP001152888">
    <property type="component" value="Unassembled WGS sequence"/>
</dbReference>
<feature type="transmembrane region" description="Helical" evidence="9">
    <location>
        <begin position="273"/>
        <end position="293"/>
    </location>
</feature>
<accession>A0A9P0PNS7</accession>
<evidence type="ECO:0000256" key="3">
    <source>
        <dbReference type="ARBA" id="ARBA00006958"/>
    </source>
</evidence>
<evidence type="ECO:0000256" key="8">
    <source>
        <dbReference type="SAM" id="MobiDB-lite"/>
    </source>
</evidence>
<dbReference type="GO" id="GO:0004518">
    <property type="term" value="F:nuclease activity"/>
    <property type="evidence" value="ECO:0007669"/>
    <property type="project" value="UniProtKB-KW"/>
</dbReference>
<keyword evidence="9" id="KW-1133">Transmembrane helix</keyword>
<comment type="subcellular location">
    <subcellularLocation>
        <location evidence="2">Nucleus</location>
    </subcellularLocation>
</comment>
<dbReference type="PANTHER" id="PTHR22930">
    <property type="match status" value="1"/>
</dbReference>
<keyword evidence="7" id="KW-0539">Nucleus</keyword>
<protein>
    <recommendedName>
        <fullName evidence="10">DDE Tnp4 domain-containing protein</fullName>
    </recommendedName>
</protein>
<dbReference type="InterPro" id="IPR045249">
    <property type="entry name" value="HARBI1-like"/>
</dbReference>
<evidence type="ECO:0000256" key="7">
    <source>
        <dbReference type="ARBA" id="ARBA00023242"/>
    </source>
</evidence>
<dbReference type="GO" id="GO:0046872">
    <property type="term" value="F:metal ion binding"/>
    <property type="evidence" value="ECO:0007669"/>
    <property type="project" value="UniProtKB-KW"/>
</dbReference>
<organism evidence="11 12">
    <name type="scientific">Acanthoscelides obtectus</name>
    <name type="common">Bean weevil</name>
    <name type="synonym">Bruchus obtectus</name>
    <dbReference type="NCBI Taxonomy" id="200917"/>
    <lineage>
        <taxon>Eukaryota</taxon>
        <taxon>Metazoa</taxon>
        <taxon>Ecdysozoa</taxon>
        <taxon>Arthropoda</taxon>
        <taxon>Hexapoda</taxon>
        <taxon>Insecta</taxon>
        <taxon>Pterygota</taxon>
        <taxon>Neoptera</taxon>
        <taxon>Endopterygota</taxon>
        <taxon>Coleoptera</taxon>
        <taxon>Polyphaga</taxon>
        <taxon>Cucujiformia</taxon>
        <taxon>Chrysomeloidea</taxon>
        <taxon>Chrysomelidae</taxon>
        <taxon>Bruchinae</taxon>
        <taxon>Bruchini</taxon>
        <taxon>Acanthoscelides</taxon>
    </lineage>
</organism>
<proteinExistence type="inferred from homology"/>
<dbReference type="GO" id="GO:0005634">
    <property type="term" value="C:nucleus"/>
    <property type="evidence" value="ECO:0007669"/>
    <property type="project" value="UniProtKB-SubCell"/>
</dbReference>
<evidence type="ECO:0000313" key="12">
    <source>
        <dbReference type="Proteomes" id="UP001152888"/>
    </source>
</evidence>
<evidence type="ECO:0000256" key="9">
    <source>
        <dbReference type="SAM" id="Phobius"/>
    </source>
</evidence>
<dbReference type="EMBL" id="CAKOFQ010007159">
    <property type="protein sequence ID" value="CAH1992927.1"/>
    <property type="molecule type" value="Genomic_DNA"/>
</dbReference>
<feature type="region of interest" description="Disordered" evidence="8">
    <location>
        <begin position="297"/>
        <end position="325"/>
    </location>
</feature>
<dbReference type="GO" id="GO:0016787">
    <property type="term" value="F:hydrolase activity"/>
    <property type="evidence" value="ECO:0007669"/>
    <property type="project" value="UniProtKB-KW"/>
</dbReference>
<dbReference type="InterPro" id="IPR027806">
    <property type="entry name" value="HARBI1_dom"/>
</dbReference>
<comment type="caution">
    <text evidence="11">The sequence shown here is derived from an EMBL/GenBank/DDBJ whole genome shotgun (WGS) entry which is preliminary data.</text>
</comment>
<dbReference type="OrthoDB" id="8189124at2759"/>
<keyword evidence="4" id="KW-0540">Nuclease</keyword>
<comment type="cofactor">
    <cofactor evidence="1">
        <name>a divalent metal cation</name>
        <dbReference type="ChEBI" id="CHEBI:60240"/>
    </cofactor>
</comment>
<evidence type="ECO:0000256" key="1">
    <source>
        <dbReference type="ARBA" id="ARBA00001968"/>
    </source>
</evidence>
<evidence type="ECO:0000256" key="5">
    <source>
        <dbReference type="ARBA" id="ARBA00022723"/>
    </source>
</evidence>
<evidence type="ECO:0000313" key="11">
    <source>
        <dbReference type="EMBL" id="CAH1992927.1"/>
    </source>
</evidence>
<feature type="domain" description="DDE Tnp4" evidence="10">
    <location>
        <begin position="126"/>
        <end position="291"/>
    </location>
</feature>
<keyword evidence="5" id="KW-0479">Metal-binding</keyword>